<evidence type="ECO:0000256" key="5">
    <source>
        <dbReference type="ARBA" id="ARBA00022694"/>
    </source>
</evidence>
<dbReference type="InterPro" id="IPR003442">
    <property type="entry name" value="T6A_TsaE"/>
</dbReference>
<evidence type="ECO:0000256" key="8">
    <source>
        <dbReference type="ARBA" id="ARBA00022840"/>
    </source>
</evidence>
<dbReference type="Gene3D" id="3.40.50.300">
    <property type="entry name" value="P-loop containing nucleotide triphosphate hydrolases"/>
    <property type="match status" value="1"/>
</dbReference>
<accession>A0A3N1XZK1</accession>
<dbReference type="AlphaFoldDB" id="A0A3N1XZK1"/>
<sequence length="160" mass="16534">MSGAVHLRLADEAATRRAGAALAAALAPGAVLHLSGDLGAGKTTLVAGLLAALGHPGPVRSPTYTLVEPYEAGGLRLLHLDLYRLADAEELEFLGIRDLADGRAVLLVEWPQRGAGHLPAPDLVLRLAHRAQGRDLVAEAQTPLGERLVAALVQAAAAES</sequence>
<keyword evidence="4" id="KW-0963">Cytoplasm</keyword>
<comment type="caution">
    <text evidence="11">The sequence shown here is derived from an EMBL/GenBank/DDBJ whole genome shotgun (WGS) entry which is preliminary data.</text>
</comment>
<dbReference type="EMBL" id="RJVI01000002">
    <property type="protein sequence ID" value="ROR32025.1"/>
    <property type="molecule type" value="Genomic_DNA"/>
</dbReference>
<name>A0A3N1XZK1_9GAMM</name>
<evidence type="ECO:0000256" key="7">
    <source>
        <dbReference type="ARBA" id="ARBA00022741"/>
    </source>
</evidence>
<dbReference type="SUPFAM" id="SSF52540">
    <property type="entry name" value="P-loop containing nucleoside triphosphate hydrolases"/>
    <property type="match status" value="1"/>
</dbReference>
<organism evidence="11 12">
    <name type="scientific">Inmirania thermothiophila</name>
    <dbReference type="NCBI Taxonomy" id="1750597"/>
    <lineage>
        <taxon>Bacteria</taxon>
        <taxon>Pseudomonadati</taxon>
        <taxon>Pseudomonadota</taxon>
        <taxon>Gammaproteobacteria</taxon>
        <taxon>Chromatiales</taxon>
        <taxon>Ectothiorhodospiraceae</taxon>
        <taxon>Inmirania</taxon>
    </lineage>
</organism>
<dbReference type="GO" id="GO:0005737">
    <property type="term" value="C:cytoplasm"/>
    <property type="evidence" value="ECO:0007669"/>
    <property type="project" value="UniProtKB-SubCell"/>
</dbReference>
<keyword evidence="12" id="KW-1185">Reference proteome</keyword>
<evidence type="ECO:0000256" key="3">
    <source>
        <dbReference type="ARBA" id="ARBA00019010"/>
    </source>
</evidence>
<dbReference type="PANTHER" id="PTHR33540:SF2">
    <property type="entry name" value="TRNA THREONYLCARBAMOYLADENOSINE BIOSYNTHESIS PROTEIN TSAE"/>
    <property type="match status" value="1"/>
</dbReference>
<keyword evidence="8" id="KW-0067">ATP-binding</keyword>
<dbReference type="GO" id="GO:0005524">
    <property type="term" value="F:ATP binding"/>
    <property type="evidence" value="ECO:0007669"/>
    <property type="project" value="UniProtKB-KW"/>
</dbReference>
<dbReference type="GO" id="GO:0002949">
    <property type="term" value="P:tRNA threonylcarbamoyladenosine modification"/>
    <property type="evidence" value="ECO:0007669"/>
    <property type="project" value="InterPro"/>
</dbReference>
<comment type="similarity">
    <text evidence="2">Belongs to the TsaE family.</text>
</comment>
<evidence type="ECO:0000256" key="10">
    <source>
        <dbReference type="ARBA" id="ARBA00032441"/>
    </source>
</evidence>
<evidence type="ECO:0000256" key="1">
    <source>
        <dbReference type="ARBA" id="ARBA00004496"/>
    </source>
</evidence>
<evidence type="ECO:0000256" key="9">
    <source>
        <dbReference type="ARBA" id="ARBA00022842"/>
    </source>
</evidence>
<evidence type="ECO:0000256" key="4">
    <source>
        <dbReference type="ARBA" id="ARBA00022490"/>
    </source>
</evidence>
<gene>
    <name evidence="11" type="ORF">EDC57_1211</name>
</gene>
<dbReference type="PANTHER" id="PTHR33540">
    <property type="entry name" value="TRNA THREONYLCARBAMOYLADENOSINE BIOSYNTHESIS PROTEIN TSAE"/>
    <property type="match status" value="1"/>
</dbReference>
<evidence type="ECO:0000256" key="6">
    <source>
        <dbReference type="ARBA" id="ARBA00022723"/>
    </source>
</evidence>
<evidence type="ECO:0000313" key="11">
    <source>
        <dbReference type="EMBL" id="ROR32025.1"/>
    </source>
</evidence>
<dbReference type="GO" id="GO:0046872">
    <property type="term" value="F:metal ion binding"/>
    <property type="evidence" value="ECO:0007669"/>
    <property type="project" value="UniProtKB-KW"/>
</dbReference>
<proteinExistence type="inferred from homology"/>
<comment type="subcellular location">
    <subcellularLocation>
        <location evidence="1">Cytoplasm</location>
    </subcellularLocation>
</comment>
<dbReference type="NCBIfam" id="TIGR00150">
    <property type="entry name" value="T6A_YjeE"/>
    <property type="match status" value="1"/>
</dbReference>
<keyword evidence="7" id="KW-0547">Nucleotide-binding</keyword>
<keyword evidence="5" id="KW-0819">tRNA processing</keyword>
<dbReference type="Proteomes" id="UP000276634">
    <property type="component" value="Unassembled WGS sequence"/>
</dbReference>
<dbReference type="InterPro" id="IPR027417">
    <property type="entry name" value="P-loop_NTPase"/>
</dbReference>
<dbReference type="Pfam" id="PF02367">
    <property type="entry name" value="TsaE"/>
    <property type="match status" value="1"/>
</dbReference>
<reference evidence="11 12" key="1">
    <citation type="submission" date="2018-11" db="EMBL/GenBank/DDBJ databases">
        <title>Genomic Encyclopedia of Type Strains, Phase IV (KMG-IV): sequencing the most valuable type-strain genomes for metagenomic binning, comparative biology and taxonomic classification.</title>
        <authorList>
            <person name="Goeker M."/>
        </authorList>
    </citation>
    <scope>NUCLEOTIDE SEQUENCE [LARGE SCALE GENOMIC DNA]</scope>
    <source>
        <strain evidence="11 12">DSM 100275</strain>
    </source>
</reference>
<evidence type="ECO:0000313" key="12">
    <source>
        <dbReference type="Proteomes" id="UP000276634"/>
    </source>
</evidence>
<evidence type="ECO:0000256" key="2">
    <source>
        <dbReference type="ARBA" id="ARBA00007599"/>
    </source>
</evidence>
<protein>
    <recommendedName>
        <fullName evidence="3">tRNA threonylcarbamoyladenosine biosynthesis protein TsaE</fullName>
    </recommendedName>
    <alternativeName>
        <fullName evidence="10">t(6)A37 threonylcarbamoyladenosine biosynthesis protein TsaE</fullName>
    </alternativeName>
</protein>
<keyword evidence="6" id="KW-0479">Metal-binding</keyword>
<keyword evidence="9" id="KW-0460">Magnesium</keyword>